<dbReference type="AlphaFoldDB" id="A0A830FTW6"/>
<dbReference type="EMBL" id="BMOO01000002">
    <property type="protein sequence ID" value="GGM60597.1"/>
    <property type="molecule type" value="Genomic_DNA"/>
</dbReference>
<dbReference type="PROSITE" id="PS51318">
    <property type="entry name" value="TAT"/>
    <property type="match status" value="1"/>
</dbReference>
<name>A0A830FTW6_9EURY</name>
<keyword evidence="3" id="KW-1185">Reference proteome</keyword>
<organism evidence="1 3">
    <name type="scientific">Halarchaeum rubridurum</name>
    <dbReference type="NCBI Taxonomy" id="489911"/>
    <lineage>
        <taxon>Archaea</taxon>
        <taxon>Methanobacteriati</taxon>
        <taxon>Methanobacteriota</taxon>
        <taxon>Stenosarchaea group</taxon>
        <taxon>Halobacteria</taxon>
        <taxon>Halobacteriales</taxon>
        <taxon>Halobacteriaceae</taxon>
    </lineage>
</organism>
<protein>
    <submittedName>
        <fullName evidence="1">Uncharacterized protein</fullName>
    </submittedName>
</protein>
<accession>A0A830FTW6</accession>
<dbReference type="NCBIfam" id="TIGR01409">
    <property type="entry name" value="TAT_signal_seq"/>
    <property type="match status" value="1"/>
</dbReference>
<dbReference type="OrthoDB" id="375319at2157"/>
<comment type="caution">
    <text evidence="1">The sequence shown here is derived from an EMBL/GenBank/DDBJ whole genome shotgun (WGS) entry which is preliminary data.</text>
</comment>
<dbReference type="InterPro" id="IPR006311">
    <property type="entry name" value="TAT_signal"/>
</dbReference>
<reference evidence="1" key="2">
    <citation type="submission" date="2020-09" db="EMBL/GenBank/DDBJ databases">
        <authorList>
            <person name="Sun Q."/>
            <person name="Ohkuma M."/>
        </authorList>
    </citation>
    <scope>NUCLEOTIDE SEQUENCE</scope>
    <source>
        <strain evidence="1">JCM 16108</strain>
    </source>
</reference>
<dbReference type="Proteomes" id="UP000614609">
    <property type="component" value="Unassembled WGS sequence"/>
</dbReference>
<dbReference type="InterPro" id="IPR019546">
    <property type="entry name" value="TAT_signal_bac_arc"/>
</dbReference>
<gene>
    <name evidence="1" type="ORF">GCM10009017_08460</name>
    <name evidence="2" type="ORF">J2752_001301</name>
</gene>
<reference evidence="1" key="1">
    <citation type="journal article" date="2014" name="Int. J. Syst. Evol. Microbiol.">
        <title>Complete genome sequence of Corynebacterium casei LMG S-19264T (=DSM 44701T), isolated from a smear-ripened cheese.</title>
        <authorList>
            <consortium name="US DOE Joint Genome Institute (JGI-PGF)"/>
            <person name="Walter F."/>
            <person name="Albersmeier A."/>
            <person name="Kalinowski J."/>
            <person name="Ruckert C."/>
        </authorList>
    </citation>
    <scope>NUCLEOTIDE SEQUENCE</scope>
    <source>
        <strain evidence="1">JCM 16108</strain>
    </source>
</reference>
<evidence type="ECO:0000313" key="3">
    <source>
        <dbReference type="Proteomes" id="UP000614609"/>
    </source>
</evidence>
<sequence length="476" mass="50333">MTQRRTFLKTVGLATGTALVGYGASESNAIGDASAQASSGDAPLTGVERAVPYQRNVEEVKGHLEASAYLLSENDDAGDAADGATAAFHAKHAGDYYAAIMPRLRDADPQLAMELRATLADMLEHCRSMDAGAYDDYVHDDVFSLLDRASAAVVSGDLRGTTSFTGRVMNALARRLNEEYGRGVVTEGGALASAGEYWDAWGFAVRIQTLYDGNESAFVDATGDAVGAIRSQIEDEVSNVTVRETTLRIRASAEGALGFPSASVEGREDALTYARNVEEVKGHLLSASKLKQLGDSSGMAFHARHAPDYAMTVLPPLYASDAGLADDVLAHMTSAVERGHSLDADAYTDSLTGETFDLLDDAMASAVSDEFRGTTSFSAALILALAGRIEEEYSAAVPEGETVDLYGEYWDARGFLRRVETHYAAIESDLDAETRDAAGSALDTLRTNLDTVSTADELSSTVSDLEAALSPVAGGN</sequence>
<dbReference type="Proteomes" id="UP000765891">
    <property type="component" value="Unassembled WGS sequence"/>
</dbReference>
<reference evidence="2" key="3">
    <citation type="submission" date="2021-03" db="EMBL/GenBank/DDBJ databases">
        <title>Genomic Encyclopedia of Type Strains, Phase IV (KMG-IV): sequencing the most valuable type-strain genomes for metagenomic binning, comparative biology and taxonomic classification.</title>
        <authorList>
            <person name="Goeker M."/>
        </authorList>
    </citation>
    <scope>NUCLEOTIDE SEQUENCE</scope>
    <source>
        <strain evidence="2">DSM 22443</strain>
    </source>
</reference>
<dbReference type="EMBL" id="JAGGKO010000002">
    <property type="protein sequence ID" value="MBP1954389.1"/>
    <property type="molecule type" value="Genomic_DNA"/>
</dbReference>
<evidence type="ECO:0000313" key="2">
    <source>
        <dbReference type="EMBL" id="MBP1954389.1"/>
    </source>
</evidence>
<proteinExistence type="predicted"/>
<evidence type="ECO:0000313" key="1">
    <source>
        <dbReference type="EMBL" id="GGM60597.1"/>
    </source>
</evidence>
<dbReference type="RefSeq" id="WP_188870198.1">
    <property type="nucleotide sequence ID" value="NZ_BMOO01000002.1"/>
</dbReference>